<evidence type="ECO:0008006" key="4">
    <source>
        <dbReference type="Google" id="ProtNLM"/>
    </source>
</evidence>
<feature type="transmembrane region" description="Helical" evidence="1">
    <location>
        <begin position="72"/>
        <end position="89"/>
    </location>
</feature>
<evidence type="ECO:0000313" key="3">
    <source>
        <dbReference type="Proteomes" id="UP001286174"/>
    </source>
</evidence>
<dbReference type="Proteomes" id="UP001286174">
    <property type="component" value="Unassembled WGS sequence"/>
</dbReference>
<proteinExistence type="predicted"/>
<evidence type="ECO:0000313" key="2">
    <source>
        <dbReference type="EMBL" id="MDX8419215.1"/>
    </source>
</evidence>
<feature type="transmembrane region" description="Helical" evidence="1">
    <location>
        <begin position="175"/>
        <end position="196"/>
    </location>
</feature>
<name>A0AB35U319_9FIRM</name>
<dbReference type="AlphaFoldDB" id="A0AB35U319"/>
<feature type="transmembrane region" description="Helical" evidence="1">
    <location>
        <begin position="137"/>
        <end position="155"/>
    </location>
</feature>
<gene>
    <name evidence="2" type="ORF">MOZ60_03800</name>
</gene>
<sequence>MIEIRERKKKVLALSFLISVAWICRFPPFHVSMIPYIGALCGLLRPLIYMGICAAWSVSVSHKIINRPLRRYLKLMAACCILWLFLRTVKYELSPVGTIPYLVLPYCYYFSFILIPTFAFLASLYSGKSEYYKIPGIIWKPVILTSAALILFVFTSPLHRQFWTCISEPFWRGPGYYVVIAWIALLALMTVGVVFIRAKVPEKTKASFLPLLWLITIAIYVILAFFFPEIWKLVSSDFSTFFCIASVGLMQACITSGMIPSNSGYAKVFAAEDKEMIITDDDRNICYCSGGAKQQDMRILKKMKDGVLQIDNHTLLKGCRLNPGYVFWAEDISSLASILSELEQNRAELSYKNELETEAGKTELALFMAQEKNRLYDASQRASAKQNRLLHETLSAYFDETDKNRKKQLLAEAAVLGAYIKRAGNLIFAGDDGSVSARELRLCFHESLSNVELLNADCYLDDALPDEMVLPAQAAMSLYDSYEAAIEAALPDIRFAFVRIKEEGEYIHAIYSIVSSHDLFSAVFPAEASISKEDDTWIISISIAKEGKEI</sequence>
<dbReference type="EMBL" id="JALBUR010000006">
    <property type="protein sequence ID" value="MDX8419215.1"/>
    <property type="molecule type" value="Genomic_DNA"/>
</dbReference>
<reference evidence="2 3" key="1">
    <citation type="submission" date="2022-03" db="EMBL/GenBank/DDBJ databases">
        <title>Novel taxa within the pig intestine.</title>
        <authorList>
            <person name="Wylensek D."/>
            <person name="Bishof K."/>
            <person name="Afrizal A."/>
            <person name="Clavel T."/>
        </authorList>
    </citation>
    <scope>NUCLEOTIDE SEQUENCE [LARGE SCALE GENOMIC DNA]</scope>
    <source>
        <strain evidence="2 3">CLA-KB-P133</strain>
    </source>
</reference>
<keyword evidence="3" id="KW-1185">Reference proteome</keyword>
<feature type="transmembrane region" description="Helical" evidence="1">
    <location>
        <begin position="36"/>
        <end position="60"/>
    </location>
</feature>
<keyword evidence="1" id="KW-0812">Transmembrane</keyword>
<keyword evidence="1" id="KW-1133">Transmembrane helix</keyword>
<feature type="transmembrane region" description="Helical" evidence="1">
    <location>
        <begin position="101"/>
        <end position="125"/>
    </location>
</feature>
<comment type="caution">
    <text evidence="2">The sequence shown here is derived from an EMBL/GenBank/DDBJ whole genome shotgun (WGS) entry which is preliminary data.</text>
</comment>
<keyword evidence="1" id="KW-0472">Membrane</keyword>
<dbReference type="RefSeq" id="WP_370595703.1">
    <property type="nucleotide sequence ID" value="NZ_JALBUR010000006.1"/>
</dbReference>
<accession>A0AB35U319</accession>
<feature type="transmembrane region" description="Helical" evidence="1">
    <location>
        <begin position="12"/>
        <end position="30"/>
    </location>
</feature>
<evidence type="ECO:0000256" key="1">
    <source>
        <dbReference type="SAM" id="Phobius"/>
    </source>
</evidence>
<protein>
    <recommendedName>
        <fullName evidence="4">Histidine kinase N-terminal 7TM region domain-containing protein</fullName>
    </recommendedName>
</protein>
<organism evidence="2 3">
    <name type="scientific">Grylomicrobium aquisgranensis</name>
    <dbReference type="NCBI Taxonomy" id="2926318"/>
    <lineage>
        <taxon>Bacteria</taxon>
        <taxon>Bacillati</taxon>
        <taxon>Bacillota</taxon>
        <taxon>Erysipelotrichia</taxon>
        <taxon>Erysipelotrichales</taxon>
        <taxon>Erysipelotrichaceae</taxon>
        <taxon>Grylomicrobium</taxon>
    </lineage>
</organism>
<feature type="transmembrane region" description="Helical" evidence="1">
    <location>
        <begin position="208"/>
        <end position="227"/>
    </location>
</feature>